<dbReference type="SUPFAM" id="SSF55424">
    <property type="entry name" value="FAD/NAD-linked reductases, dimerisation (C-terminal) domain"/>
    <property type="match status" value="1"/>
</dbReference>
<evidence type="ECO:0000256" key="3">
    <source>
        <dbReference type="ARBA" id="ARBA00022630"/>
    </source>
</evidence>
<organism evidence="9 10">
    <name type="scientific">Desulfosarcina widdelii</name>
    <dbReference type="NCBI Taxonomy" id="947919"/>
    <lineage>
        <taxon>Bacteria</taxon>
        <taxon>Pseudomonadati</taxon>
        <taxon>Thermodesulfobacteriota</taxon>
        <taxon>Desulfobacteria</taxon>
        <taxon>Desulfobacterales</taxon>
        <taxon>Desulfosarcinaceae</taxon>
        <taxon>Desulfosarcina</taxon>
    </lineage>
</organism>
<evidence type="ECO:0000259" key="8">
    <source>
        <dbReference type="Pfam" id="PF07992"/>
    </source>
</evidence>
<accession>A0A5K7ZLC2</accession>
<evidence type="ECO:0000256" key="1">
    <source>
        <dbReference type="ARBA" id="ARBA00001974"/>
    </source>
</evidence>
<dbReference type="Pfam" id="PF02852">
    <property type="entry name" value="Pyr_redox_dim"/>
    <property type="match status" value="1"/>
</dbReference>
<evidence type="ECO:0000256" key="4">
    <source>
        <dbReference type="ARBA" id="ARBA00022827"/>
    </source>
</evidence>
<keyword evidence="6" id="KW-0676">Redox-active center</keyword>
<dbReference type="Gene3D" id="3.50.50.60">
    <property type="entry name" value="FAD/NAD(P)-binding domain"/>
    <property type="match status" value="2"/>
</dbReference>
<dbReference type="PANTHER" id="PTHR43429">
    <property type="entry name" value="PYRIDINE NUCLEOTIDE-DISULFIDE OXIDOREDUCTASE DOMAIN-CONTAINING"/>
    <property type="match status" value="1"/>
</dbReference>
<keyword evidence="5" id="KW-0560">Oxidoreductase</keyword>
<evidence type="ECO:0000256" key="5">
    <source>
        <dbReference type="ARBA" id="ARBA00023002"/>
    </source>
</evidence>
<dbReference type="Proteomes" id="UP000427769">
    <property type="component" value="Chromosome"/>
</dbReference>
<dbReference type="PANTHER" id="PTHR43429:SF1">
    <property type="entry name" value="NAD(P)H SULFUR OXIDOREDUCTASE (COA-DEPENDENT)"/>
    <property type="match status" value="1"/>
</dbReference>
<comment type="similarity">
    <text evidence="2">Belongs to the class-III pyridine nucleotide-disulfide oxidoreductase family.</text>
</comment>
<dbReference type="PRINTS" id="PR00368">
    <property type="entry name" value="FADPNR"/>
</dbReference>
<evidence type="ECO:0000256" key="2">
    <source>
        <dbReference type="ARBA" id="ARBA00009130"/>
    </source>
</evidence>
<keyword evidence="4" id="KW-0274">FAD</keyword>
<dbReference type="AlphaFoldDB" id="A0A5K7ZLC2"/>
<keyword evidence="3" id="KW-0285">Flavoprotein</keyword>
<evidence type="ECO:0000313" key="9">
    <source>
        <dbReference type="EMBL" id="BBO76807.1"/>
    </source>
</evidence>
<dbReference type="RefSeq" id="WP_155305612.1">
    <property type="nucleotide sequence ID" value="NZ_AP021875.1"/>
</dbReference>
<keyword evidence="10" id="KW-1185">Reference proteome</keyword>
<dbReference type="InterPro" id="IPR016156">
    <property type="entry name" value="FAD/NAD-linked_Rdtase_dimer_sf"/>
</dbReference>
<dbReference type="GO" id="GO:0016491">
    <property type="term" value="F:oxidoreductase activity"/>
    <property type="evidence" value="ECO:0007669"/>
    <property type="project" value="UniProtKB-KW"/>
</dbReference>
<feature type="domain" description="Pyridine nucleotide-disulphide oxidoreductase dimerisation" evidence="7">
    <location>
        <begin position="330"/>
        <end position="432"/>
    </location>
</feature>
<proteinExistence type="inferred from homology"/>
<evidence type="ECO:0000313" key="10">
    <source>
        <dbReference type="Proteomes" id="UP000427769"/>
    </source>
</evidence>
<feature type="domain" description="FAD/NAD(P)-binding" evidence="8">
    <location>
        <begin position="2"/>
        <end position="305"/>
    </location>
</feature>
<dbReference type="SUPFAM" id="SSF51905">
    <property type="entry name" value="FAD/NAD(P)-binding domain"/>
    <property type="match status" value="2"/>
</dbReference>
<sequence>MRFVIIGGDAAGMSAASRAKRMQPDTEVIVLEKTEDVSYSACGMPYNIADADREVEDLVVRKAEVFRQKQGIDLFTGYRAEAIDPVNRTVTGTIVDNGEPFRFVYDRLLIATGGRPIIPDLPGFDLPGVLALKSLEDGRRIKSFIRNQSVKKAVIAGMGYIGLEMAEALRERNIAVDMVKPRPDLLPWMHRDLAAIVEKELIDNQVGLHAGCTITGIEKNADGLNVVCEDRSLSADMVLAAIGIRPNSELAADAGIETGINDAISVNRHLQTSDEAIYAAGDCADAVHVVTGEKTWIPLALRANRAGWAVADNVCGRPTALEGVAGTSVFKVFNLEVARTGLSLAEARRADFEPVEVVIKSRSRAHAHPGAQTIRVNLVGDTRSGRLLGAQMVGPEGVAHRINAVAVALHNRMTAAGFSQTDLAYAPPFSPVWDPLLTAANQLLKKV</sequence>
<dbReference type="KEGG" id="dwd:DSCW_42240"/>
<dbReference type="OrthoDB" id="9769238at2"/>
<name>A0A5K7ZLC2_9BACT</name>
<dbReference type="PRINTS" id="PR00411">
    <property type="entry name" value="PNDRDTASEI"/>
</dbReference>
<dbReference type="InterPro" id="IPR050260">
    <property type="entry name" value="FAD-bd_OxRdtase"/>
</dbReference>
<dbReference type="InterPro" id="IPR023753">
    <property type="entry name" value="FAD/NAD-binding_dom"/>
</dbReference>
<comment type="cofactor">
    <cofactor evidence="1">
        <name>FAD</name>
        <dbReference type="ChEBI" id="CHEBI:57692"/>
    </cofactor>
</comment>
<evidence type="ECO:0000259" key="7">
    <source>
        <dbReference type="Pfam" id="PF02852"/>
    </source>
</evidence>
<protein>
    <submittedName>
        <fullName evidence="9">NADH oxidase</fullName>
    </submittedName>
</protein>
<reference evidence="9 10" key="1">
    <citation type="submission" date="2019-11" db="EMBL/GenBank/DDBJ databases">
        <title>Comparative genomics of hydrocarbon-degrading Desulfosarcina strains.</title>
        <authorList>
            <person name="Watanabe M."/>
            <person name="Kojima H."/>
            <person name="Fukui M."/>
        </authorList>
    </citation>
    <scope>NUCLEOTIDE SEQUENCE [LARGE SCALE GENOMIC DNA]</scope>
    <source>
        <strain evidence="9 10">PP31</strain>
    </source>
</reference>
<dbReference type="InterPro" id="IPR004099">
    <property type="entry name" value="Pyr_nucl-diS_OxRdtase_dimer"/>
</dbReference>
<evidence type="ECO:0000256" key="6">
    <source>
        <dbReference type="ARBA" id="ARBA00023284"/>
    </source>
</evidence>
<dbReference type="EMBL" id="AP021875">
    <property type="protein sequence ID" value="BBO76807.1"/>
    <property type="molecule type" value="Genomic_DNA"/>
</dbReference>
<dbReference type="InterPro" id="IPR036188">
    <property type="entry name" value="FAD/NAD-bd_sf"/>
</dbReference>
<gene>
    <name evidence="9" type="ORF">DSCW_42240</name>
</gene>
<dbReference type="Pfam" id="PF07992">
    <property type="entry name" value="Pyr_redox_2"/>
    <property type="match status" value="1"/>
</dbReference>